<dbReference type="AlphaFoldDB" id="A0A2Z4LSQ2"/>
<reference evidence="2 3" key="1">
    <citation type="submission" date="2018-06" db="EMBL/GenBank/DDBJ databases">
        <title>Spongiibacterium sp. HME9304 Genome sequencing and assembly.</title>
        <authorList>
            <person name="Kang H."/>
            <person name="Kim H."/>
            <person name="Joh K."/>
        </authorList>
    </citation>
    <scope>NUCLEOTIDE SEQUENCE [LARGE SCALE GENOMIC DNA]</scope>
    <source>
        <strain evidence="2 3">HME9304</strain>
    </source>
</reference>
<dbReference type="Proteomes" id="UP000248536">
    <property type="component" value="Chromosome"/>
</dbReference>
<keyword evidence="1" id="KW-0732">Signal</keyword>
<dbReference type="KEGG" id="spon:HME9304_01868"/>
<sequence length="137" mass="15782">MKAIRFILLVLICSYSLGIVAQQSANSVIGLRFYERLAQRDADYEQSLFLLSNQDESDYWADQENYERHLGKIDFTSYLVYMKSKKDAYAEHLGNCEHKMSHSELYFQKAKAYVSLLDSDYELGKNASKVAQSGIKN</sequence>
<proteinExistence type="predicted"/>
<keyword evidence="3" id="KW-1185">Reference proteome</keyword>
<dbReference type="OrthoDB" id="1203055at2"/>
<feature type="signal peptide" evidence="1">
    <location>
        <begin position="1"/>
        <end position="21"/>
    </location>
</feature>
<dbReference type="EMBL" id="CP030104">
    <property type="protein sequence ID" value="AWX44863.1"/>
    <property type="molecule type" value="Genomic_DNA"/>
</dbReference>
<evidence type="ECO:0000313" key="3">
    <source>
        <dbReference type="Proteomes" id="UP000248536"/>
    </source>
</evidence>
<accession>A0A2Z4LSQ2</accession>
<name>A0A2Z4LSQ2_9FLAO</name>
<evidence type="ECO:0000256" key="1">
    <source>
        <dbReference type="SAM" id="SignalP"/>
    </source>
</evidence>
<protein>
    <recommendedName>
        <fullName evidence="4">Flagellar motor protein MotB</fullName>
    </recommendedName>
</protein>
<evidence type="ECO:0008006" key="4">
    <source>
        <dbReference type="Google" id="ProtNLM"/>
    </source>
</evidence>
<organism evidence="2 3">
    <name type="scientific">Flagellimonas maritima</name>
    <dbReference type="NCBI Taxonomy" id="1383885"/>
    <lineage>
        <taxon>Bacteria</taxon>
        <taxon>Pseudomonadati</taxon>
        <taxon>Bacteroidota</taxon>
        <taxon>Flavobacteriia</taxon>
        <taxon>Flavobacteriales</taxon>
        <taxon>Flavobacteriaceae</taxon>
        <taxon>Flagellimonas</taxon>
    </lineage>
</organism>
<evidence type="ECO:0000313" key="2">
    <source>
        <dbReference type="EMBL" id="AWX44863.1"/>
    </source>
</evidence>
<gene>
    <name evidence="2" type="ORF">HME9304_01868</name>
</gene>
<dbReference type="RefSeq" id="WP_112378302.1">
    <property type="nucleotide sequence ID" value="NZ_CP030104.1"/>
</dbReference>
<feature type="chain" id="PRO_5016302775" description="Flagellar motor protein MotB" evidence="1">
    <location>
        <begin position="22"/>
        <end position="137"/>
    </location>
</feature>